<gene>
    <name evidence="2" type="ORF">GA0061099_10249</name>
</gene>
<evidence type="ECO:0000313" key="2">
    <source>
        <dbReference type="EMBL" id="SCB51948.1"/>
    </source>
</evidence>
<protein>
    <submittedName>
        <fullName evidence="2">Uncharacterized protein</fullName>
    </submittedName>
</protein>
<sequence length="58" mass="6415">MTVDVIEELRAELRDCLFSPAERKALEAQLAKLIRQRNQPTKSADASPADQRFSTAGA</sequence>
<accession>A0A1C3XI68</accession>
<evidence type="ECO:0000256" key="1">
    <source>
        <dbReference type="SAM" id="MobiDB-lite"/>
    </source>
</evidence>
<dbReference type="RefSeq" id="WP_167361697.1">
    <property type="nucleotide sequence ID" value="NZ_FMAE01000024.1"/>
</dbReference>
<feature type="region of interest" description="Disordered" evidence="1">
    <location>
        <begin position="35"/>
        <end position="58"/>
    </location>
</feature>
<reference evidence="2 3" key="1">
    <citation type="submission" date="2016-08" db="EMBL/GenBank/DDBJ databases">
        <authorList>
            <person name="Seilhamer J.J."/>
        </authorList>
    </citation>
    <scope>NUCLEOTIDE SEQUENCE [LARGE SCALE GENOMIC DNA]</scope>
    <source>
        <strain evidence="2 3">CCBAU 10071</strain>
    </source>
</reference>
<evidence type="ECO:0000313" key="3">
    <source>
        <dbReference type="Proteomes" id="UP000183174"/>
    </source>
</evidence>
<name>A0A1C3XI68_9BRAD</name>
<organism evidence="2 3">
    <name type="scientific">Bradyrhizobium yuanmingense</name>
    <dbReference type="NCBI Taxonomy" id="108015"/>
    <lineage>
        <taxon>Bacteria</taxon>
        <taxon>Pseudomonadati</taxon>
        <taxon>Pseudomonadota</taxon>
        <taxon>Alphaproteobacteria</taxon>
        <taxon>Hyphomicrobiales</taxon>
        <taxon>Nitrobacteraceae</taxon>
        <taxon>Bradyrhizobium</taxon>
    </lineage>
</organism>
<dbReference type="EMBL" id="FMAE01000024">
    <property type="protein sequence ID" value="SCB51948.1"/>
    <property type="molecule type" value="Genomic_DNA"/>
</dbReference>
<proteinExistence type="predicted"/>
<dbReference type="Proteomes" id="UP000183174">
    <property type="component" value="Unassembled WGS sequence"/>
</dbReference>
<dbReference type="AlphaFoldDB" id="A0A1C3XI68"/>